<evidence type="ECO:0000259" key="11">
    <source>
        <dbReference type="PROSITE" id="PS51820"/>
    </source>
</evidence>
<keyword evidence="5 12" id="KW-0378">Hydrolase</keyword>
<comment type="similarity">
    <text evidence="3">Belongs to the glycosyl hydrolase 3 family.</text>
</comment>
<evidence type="ECO:0000256" key="8">
    <source>
        <dbReference type="ARBA" id="ARBA00023295"/>
    </source>
</evidence>
<dbReference type="OrthoDB" id="47059at2759"/>
<name>A0A9P5DRB0_9HYPO</name>
<dbReference type="GO" id="GO:0008422">
    <property type="term" value="F:beta-glucosidase activity"/>
    <property type="evidence" value="ECO:0007669"/>
    <property type="project" value="UniProtKB-EC"/>
</dbReference>
<keyword evidence="6" id="KW-0325">Glycoprotein</keyword>
<evidence type="ECO:0000313" key="13">
    <source>
        <dbReference type="Proteomes" id="UP000730481"/>
    </source>
</evidence>
<dbReference type="SUPFAM" id="SSF52279">
    <property type="entry name" value="Beta-D-glucan exohydrolase, C-terminal domain"/>
    <property type="match status" value="1"/>
</dbReference>
<evidence type="ECO:0000256" key="4">
    <source>
        <dbReference type="ARBA" id="ARBA00012744"/>
    </source>
</evidence>
<dbReference type="Pfam" id="PF01915">
    <property type="entry name" value="Glyco_hydro_3_C"/>
    <property type="match status" value="1"/>
</dbReference>
<dbReference type="InterPro" id="IPR037524">
    <property type="entry name" value="PA14/GLEYA"/>
</dbReference>
<keyword evidence="7" id="KW-0119">Carbohydrate metabolism</keyword>
<evidence type="ECO:0000256" key="2">
    <source>
        <dbReference type="ARBA" id="ARBA00004987"/>
    </source>
</evidence>
<dbReference type="Gene3D" id="3.20.20.300">
    <property type="entry name" value="Glycoside hydrolase, family 3, N-terminal domain"/>
    <property type="match status" value="1"/>
</dbReference>
<dbReference type="InterPro" id="IPR011658">
    <property type="entry name" value="PA14_dom"/>
</dbReference>
<dbReference type="InterPro" id="IPR017853">
    <property type="entry name" value="GH"/>
</dbReference>
<proteinExistence type="inferred from homology"/>
<evidence type="ECO:0000256" key="3">
    <source>
        <dbReference type="ARBA" id="ARBA00005336"/>
    </source>
</evidence>
<dbReference type="Pfam" id="PF07691">
    <property type="entry name" value="PA14"/>
    <property type="match status" value="1"/>
</dbReference>
<feature type="domain" description="PA14" evidence="11">
    <location>
        <begin position="235"/>
        <end position="394"/>
    </location>
</feature>
<dbReference type="Gene3D" id="2.60.120.260">
    <property type="entry name" value="Galactose-binding domain-like"/>
    <property type="match status" value="1"/>
</dbReference>
<gene>
    <name evidence="12" type="ORF">FBEOM_14303</name>
</gene>
<evidence type="ECO:0000256" key="1">
    <source>
        <dbReference type="ARBA" id="ARBA00000448"/>
    </source>
</evidence>
<comment type="pathway">
    <text evidence="2">Glycan metabolism; cellulose degradation.</text>
</comment>
<sequence length="491" mass="53892">MITQPTLREIFLLPFMLAISIGQPRAVMTAYNKVKGTHTHVSESKILLQDISRDEWKFDGLIMSDWEADSTVPSILTSLNACFSSRFGTYGTTGFVQAGVDLEMPGRSSWRGTALSHAVFSNKTKDSGVPENAPEERLNRPKDQALLRRAASESIVLLKNDNASLPFAKFRTTAVIGPSAKIARFCGGGSASLLPYYSVLPYQGIASQCEQTVFAQSATCHQLLPLLGDRLRTERGERGFRWRTYNEPTTSMNRQRINERVLTDSSLFFLDYEHPDLPPVWYSQSEGILTHDESGVYDFGLGVEGTGRLHIDDQLQVSNVENQNPGTTLLDSGTVEEIGSKELVADQDYRIRVEWGSAKTSSLPPFGPIGGKHGGLRFGACQRIDPIEAIEEAAALARSVDQTVLCVRFNGEWESEDADRTTMDMSFHTNWLVKKVLAANPNTVVVAQSGIPVGMPWIDDAPAGLQAWYGGNETGIAIADILFGDVNPVRG</sequence>
<evidence type="ECO:0000256" key="6">
    <source>
        <dbReference type="ARBA" id="ARBA00023180"/>
    </source>
</evidence>
<dbReference type="InterPro" id="IPR036962">
    <property type="entry name" value="Glyco_hydro_3_N_sf"/>
</dbReference>
<dbReference type="Proteomes" id="UP000730481">
    <property type="component" value="Unassembled WGS sequence"/>
</dbReference>
<dbReference type="SUPFAM" id="SSF51445">
    <property type="entry name" value="(Trans)glycosidases"/>
    <property type="match status" value="1"/>
</dbReference>
<keyword evidence="13" id="KW-1185">Reference proteome</keyword>
<feature type="signal peptide" evidence="10">
    <location>
        <begin position="1"/>
        <end position="22"/>
    </location>
</feature>
<protein>
    <recommendedName>
        <fullName evidence="4">beta-glucosidase</fullName>
        <ecNumber evidence="4">3.2.1.21</ecNumber>
    </recommendedName>
</protein>
<keyword evidence="10" id="KW-0732">Signal</keyword>
<organism evidence="12 13">
    <name type="scientific">Fusarium beomiforme</name>
    <dbReference type="NCBI Taxonomy" id="44412"/>
    <lineage>
        <taxon>Eukaryota</taxon>
        <taxon>Fungi</taxon>
        <taxon>Dikarya</taxon>
        <taxon>Ascomycota</taxon>
        <taxon>Pezizomycotina</taxon>
        <taxon>Sordariomycetes</taxon>
        <taxon>Hypocreomycetidae</taxon>
        <taxon>Hypocreales</taxon>
        <taxon>Nectriaceae</taxon>
        <taxon>Fusarium</taxon>
        <taxon>Fusarium burgessii species complex</taxon>
    </lineage>
</organism>
<dbReference type="InterPro" id="IPR050288">
    <property type="entry name" value="Cellulose_deg_GH3"/>
</dbReference>
<evidence type="ECO:0000256" key="9">
    <source>
        <dbReference type="ARBA" id="ARBA00023326"/>
    </source>
</evidence>
<dbReference type="PANTHER" id="PTHR42715:SF16">
    <property type="entry name" value="BETA-GLUCOSIDASE J-RELATED"/>
    <property type="match status" value="1"/>
</dbReference>
<dbReference type="Pfam" id="PF00933">
    <property type="entry name" value="Glyco_hydro_3"/>
    <property type="match status" value="1"/>
</dbReference>
<dbReference type="AlphaFoldDB" id="A0A9P5DRB0"/>
<reference evidence="12" key="2">
    <citation type="submission" date="2020-02" db="EMBL/GenBank/DDBJ databases">
        <title>Identification and distribution of gene clusters putatively required for synthesis of sphingolipid metabolism inhibitors in phylogenetically diverse species of the filamentous fungus Fusarium.</title>
        <authorList>
            <person name="Kim H.-S."/>
            <person name="Busman M."/>
            <person name="Brown D.W."/>
            <person name="Divon H."/>
            <person name="Uhlig S."/>
            <person name="Proctor R.H."/>
        </authorList>
    </citation>
    <scope>NUCLEOTIDE SEQUENCE</scope>
    <source>
        <strain evidence="12">NRRL 25174</strain>
    </source>
</reference>
<evidence type="ECO:0000256" key="7">
    <source>
        <dbReference type="ARBA" id="ARBA00023277"/>
    </source>
</evidence>
<dbReference type="InterPro" id="IPR002772">
    <property type="entry name" value="Glyco_hydro_3_C"/>
</dbReference>
<dbReference type="EMBL" id="PVQB02001302">
    <property type="protein sequence ID" value="KAF4331919.1"/>
    <property type="molecule type" value="Genomic_DNA"/>
</dbReference>
<dbReference type="SMART" id="SM00758">
    <property type="entry name" value="PA14"/>
    <property type="match status" value="1"/>
</dbReference>
<dbReference type="InterPro" id="IPR001764">
    <property type="entry name" value="Glyco_hydro_3_N"/>
</dbReference>
<dbReference type="EC" id="3.2.1.21" evidence="4"/>
<dbReference type="GO" id="GO:0009251">
    <property type="term" value="P:glucan catabolic process"/>
    <property type="evidence" value="ECO:0007669"/>
    <property type="project" value="TreeGrafter"/>
</dbReference>
<dbReference type="Gene3D" id="3.40.50.1700">
    <property type="entry name" value="Glycoside hydrolase family 3 C-terminal domain"/>
    <property type="match status" value="1"/>
</dbReference>
<keyword evidence="9" id="KW-0624">Polysaccharide degradation</keyword>
<dbReference type="PANTHER" id="PTHR42715">
    <property type="entry name" value="BETA-GLUCOSIDASE"/>
    <property type="match status" value="1"/>
</dbReference>
<evidence type="ECO:0000313" key="12">
    <source>
        <dbReference type="EMBL" id="KAF4331919.1"/>
    </source>
</evidence>
<accession>A0A9P5DRB0</accession>
<dbReference type="InterPro" id="IPR036881">
    <property type="entry name" value="Glyco_hydro_3_C_sf"/>
</dbReference>
<comment type="catalytic activity">
    <reaction evidence="1">
        <text>Hydrolysis of terminal, non-reducing beta-D-glucosyl residues with release of beta-D-glucose.</text>
        <dbReference type="EC" id="3.2.1.21"/>
    </reaction>
</comment>
<dbReference type="PROSITE" id="PS51820">
    <property type="entry name" value="PA14"/>
    <property type="match status" value="1"/>
</dbReference>
<reference evidence="12" key="1">
    <citation type="journal article" date="2017" name="Mycologia">
        <title>Fusarium algeriense, sp. nov., a novel toxigenic crown rot pathogen of durum wheat from Algeria is nested in the Fusarium burgessii species complex.</title>
        <authorList>
            <person name="Laraba I."/>
            <person name="Keddad A."/>
            <person name="Boureghda H."/>
            <person name="Abdallah N."/>
            <person name="Vaughan M.M."/>
            <person name="Proctor R.H."/>
            <person name="Busman M."/>
            <person name="O'Donnell K."/>
        </authorList>
    </citation>
    <scope>NUCLEOTIDE SEQUENCE</scope>
    <source>
        <strain evidence="12">NRRL 25174</strain>
    </source>
</reference>
<evidence type="ECO:0000256" key="10">
    <source>
        <dbReference type="SAM" id="SignalP"/>
    </source>
</evidence>
<feature type="chain" id="PRO_5040339980" description="beta-glucosidase" evidence="10">
    <location>
        <begin position="23"/>
        <end position="491"/>
    </location>
</feature>
<keyword evidence="8" id="KW-0326">Glycosidase</keyword>
<evidence type="ECO:0000256" key="5">
    <source>
        <dbReference type="ARBA" id="ARBA00022801"/>
    </source>
</evidence>
<comment type="caution">
    <text evidence="12">The sequence shown here is derived from an EMBL/GenBank/DDBJ whole genome shotgun (WGS) entry which is preliminary data.</text>
</comment>